<reference evidence="2" key="2">
    <citation type="journal article" date="2023" name="IMA Fungus">
        <title>Comparative genomic study of the Penicillium genus elucidates a diverse pangenome and 15 lateral gene transfer events.</title>
        <authorList>
            <person name="Petersen C."/>
            <person name="Sorensen T."/>
            <person name="Nielsen M.R."/>
            <person name="Sondergaard T.E."/>
            <person name="Sorensen J.L."/>
            <person name="Fitzpatrick D.A."/>
            <person name="Frisvad J.C."/>
            <person name="Nielsen K.L."/>
        </authorList>
    </citation>
    <scope>NUCLEOTIDE SEQUENCE</scope>
    <source>
        <strain evidence="2">IBT 22155</strain>
    </source>
</reference>
<accession>A0A9W9H7I3</accession>
<dbReference type="Proteomes" id="UP001149079">
    <property type="component" value="Unassembled WGS sequence"/>
</dbReference>
<proteinExistence type="predicted"/>
<reference evidence="2" key="1">
    <citation type="submission" date="2022-11" db="EMBL/GenBank/DDBJ databases">
        <authorList>
            <person name="Petersen C."/>
        </authorList>
    </citation>
    <scope>NUCLEOTIDE SEQUENCE</scope>
    <source>
        <strain evidence="2">IBT 22155</strain>
    </source>
</reference>
<keyword evidence="1" id="KW-0472">Membrane</keyword>
<dbReference type="OrthoDB" id="10367095at2759"/>
<keyword evidence="3" id="KW-1185">Reference proteome</keyword>
<feature type="transmembrane region" description="Helical" evidence="1">
    <location>
        <begin position="16"/>
        <end position="37"/>
    </location>
</feature>
<sequence length="85" mass="9559">MMVFGLMMELRKLKTLGNYSIILGSLILFTMLTGMILQMKTIHVAQIWVISWIGTPKSENIATQTFNPDFDAVFMIFKLSGALEG</sequence>
<comment type="caution">
    <text evidence="2">The sequence shown here is derived from an EMBL/GenBank/DDBJ whole genome shotgun (WGS) entry which is preliminary data.</text>
</comment>
<dbReference type="GeneID" id="81403951"/>
<dbReference type="AlphaFoldDB" id="A0A9W9H7I3"/>
<gene>
    <name evidence="2" type="ORF">N7515_004037</name>
</gene>
<dbReference type="RefSeq" id="XP_056523838.1">
    <property type="nucleotide sequence ID" value="XM_056664781.1"/>
</dbReference>
<evidence type="ECO:0000256" key="1">
    <source>
        <dbReference type="SAM" id="Phobius"/>
    </source>
</evidence>
<protein>
    <submittedName>
        <fullName evidence="2">Uncharacterized protein</fullName>
    </submittedName>
</protein>
<dbReference type="EMBL" id="JAPQKL010000003">
    <property type="protein sequence ID" value="KAJ5139189.1"/>
    <property type="molecule type" value="Genomic_DNA"/>
</dbReference>
<keyword evidence="1" id="KW-1133">Transmembrane helix</keyword>
<evidence type="ECO:0000313" key="3">
    <source>
        <dbReference type="Proteomes" id="UP001149079"/>
    </source>
</evidence>
<organism evidence="2 3">
    <name type="scientific">Penicillium bovifimosum</name>
    <dbReference type="NCBI Taxonomy" id="126998"/>
    <lineage>
        <taxon>Eukaryota</taxon>
        <taxon>Fungi</taxon>
        <taxon>Dikarya</taxon>
        <taxon>Ascomycota</taxon>
        <taxon>Pezizomycotina</taxon>
        <taxon>Eurotiomycetes</taxon>
        <taxon>Eurotiomycetidae</taxon>
        <taxon>Eurotiales</taxon>
        <taxon>Aspergillaceae</taxon>
        <taxon>Penicillium</taxon>
    </lineage>
</organism>
<name>A0A9W9H7I3_9EURO</name>
<keyword evidence="1" id="KW-0812">Transmembrane</keyword>
<evidence type="ECO:0000313" key="2">
    <source>
        <dbReference type="EMBL" id="KAJ5139189.1"/>
    </source>
</evidence>